<dbReference type="Proteomes" id="UP000230781">
    <property type="component" value="Chromosome"/>
</dbReference>
<dbReference type="RefSeq" id="WP_100025964.1">
    <property type="nucleotide sequence ID" value="NZ_CP024704.1"/>
</dbReference>
<reference evidence="1 2" key="1">
    <citation type="submission" date="2017-11" db="EMBL/GenBank/DDBJ databases">
        <title>Genome sequencing of Fusobacterium periodonticum KCOM 2555.</title>
        <authorList>
            <person name="Kook J.-K."/>
            <person name="Park S.-N."/>
            <person name="Lim Y.K."/>
        </authorList>
    </citation>
    <scope>NUCLEOTIDE SEQUENCE [LARGE SCALE GENOMIC DNA]</scope>
    <source>
        <strain evidence="1 2">KCOM 2555</strain>
    </source>
</reference>
<name>A0A2D3PPW6_9FUSO</name>
<evidence type="ECO:0000313" key="2">
    <source>
        <dbReference type="Proteomes" id="UP000230781"/>
    </source>
</evidence>
<dbReference type="PROSITE" id="PS51257">
    <property type="entry name" value="PROKAR_LIPOPROTEIN"/>
    <property type="match status" value="1"/>
</dbReference>
<sequence length="190" mass="21733">MKKFLKVFLFGLMLLSGIIFVSCGKKELTGLHKEFDIIFNGIKEEVTTEFKNNLDALEKEVKDSSRSELETKIQLFGIEVLVEAFNKASYDVVSINDMGDKAELKIKVKAVDFFEALQQIITNTTKDKSNLVDEVEGLLKKIKKGKAPVIEQEIDIEMTKENDTWTIPERQKYVLMKRMMGIQKGTIFDN</sequence>
<gene>
    <name evidence="1" type="ORF">CTM98_03025</name>
</gene>
<protein>
    <recommendedName>
        <fullName evidence="3">DUF5105 domain-containing protein</fullName>
    </recommendedName>
</protein>
<proteinExistence type="predicted"/>
<organism evidence="1 2">
    <name type="scientific">Fusobacterium pseudoperiodonticum</name>
    <dbReference type="NCBI Taxonomy" id="2663009"/>
    <lineage>
        <taxon>Bacteria</taxon>
        <taxon>Fusobacteriati</taxon>
        <taxon>Fusobacteriota</taxon>
        <taxon>Fusobacteriia</taxon>
        <taxon>Fusobacteriales</taxon>
        <taxon>Fusobacteriaceae</taxon>
        <taxon>Fusobacterium</taxon>
    </lineage>
</organism>
<accession>A0A2D3PPW6</accession>
<evidence type="ECO:0000313" key="1">
    <source>
        <dbReference type="EMBL" id="ATV69708.1"/>
    </source>
</evidence>
<dbReference type="AlphaFoldDB" id="A0A2D3PPW6"/>
<dbReference type="EMBL" id="CP024704">
    <property type="protein sequence ID" value="ATV69708.1"/>
    <property type="molecule type" value="Genomic_DNA"/>
</dbReference>
<evidence type="ECO:0008006" key="3">
    <source>
        <dbReference type="Google" id="ProtNLM"/>
    </source>
</evidence>